<protein>
    <submittedName>
        <fullName evidence="1">Uncharacterized protein</fullName>
    </submittedName>
</protein>
<reference evidence="1 2" key="1">
    <citation type="submission" date="2020-04" db="EMBL/GenBank/DDBJ databases">
        <authorList>
            <person name="Yoon J."/>
        </authorList>
    </citation>
    <scope>NUCLEOTIDE SEQUENCE [LARGE SCALE GENOMIC DNA]</scope>
    <source>
        <strain evidence="1 2">DJ-13</strain>
    </source>
</reference>
<organism evidence="1 2">
    <name type="scientific">Croceivirga thetidis</name>
    <dbReference type="NCBI Taxonomy" id="2721623"/>
    <lineage>
        <taxon>Bacteria</taxon>
        <taxon>Pseudomonadati</taxon>
        <taxon>Bacteroidota</taxon>
        <taxon>Flavobacteriia</taxon>
        <taxon>Flavobacteriales</taxon>
        <taxon>Flavobacteriaceae</taxon>
        <taxon>Croceivirga</taxon>
    </lineage>
</organism>
<dbReference type="Proteomes" id="UP000718451">
    <property type="component" value="Unassembled WGS sequence"/>
</dbReference>
<evidence type="ECO:0000313" key="2">
    <source>
        <dbReference type="Proteomes" id="UP000718451"/>
    </source>
</evidence>
<sequence length="49" mass="5704">MTFTIVTMTVRFNYDIKIWSKQGSTKGFMMSGKEVRLNGNSTIEFYESQ</sequence>
<evidence type="ECO:0000313" key="1">
    <source>
        <dbReference type="EMBL" id="NKI33261.1"/>
    </source>
</evidence>
<dbReference type="EMBL" id="JAAWWL010000002">
    <property type="protein sequence ID" value="NKI33261.1"/>
    <property type="molecule type" value="Genomic_DNA"/>
</dbReference>
<dbReference type="RefSeq" id="WP_168553400.1">
    <property type="nucleotide sequence ID" value="NZ_JAAWWL010000002.1"/>
</dbReference>
<keyword evidence="2" id="KW-1185">Reference proteome</keyword>
<name>A0ABX1GW76_9FLAO</name>
<accession>A0ABX1GW76</accession>
<comment type="caution">
    <text evidence="1">The sequence shown here is derived from an EMBL/GenBank/DDBJ whole genome shotgun (WGS) entry which is preliminary data.</text>
</comment>
<proteinExistence type="predicted"/>
<gene>
    <name evidence="1" type="ORF">HCU67_14990</name>
</gene>